<dbReference type="GO" id="GO:0003676">
    <property type="term" value="F:nucleic acid binding"/>
    <property type="evidence" value="ECO:0007669"/>
    <property type="project" value="InterPro"/>
</dbReference>
<dbReference type="Proteomes" id="UP000076858">
    <property type="component" value="Unassembled WGS sequence"/>
</dbReference>
<dbReference type="PROSITE" id="PS50994">
    <property type="entry name" value="INTEGRASE"/>
    <property type="match status" value="1"/>
</dbReference>
<dbReference type="PANTHER" id="PTHR37984">
    <property type="entry name" value="PROTEIN CBG26694"/>
    <property type="match status" value="1"/>
</dbReference>
<feature type="domain" description="Integrase catalytic" evidence="1">
    <location>
        <begin position="1"/>
        <end position="97"/>
    </location>
</feature>
<proteinExistence type="predicted"/>
<dbReference type="GO" id="GO:0015074">
    <property type="term" value="P:DNA integration"/>
    <property type="evidence" value="ECO:0007669"/>
    <property type="project" value="InterPro"/>
</dbReference>
<dbReference type="SUPFAM" id="SSF53098">
    <property type="entry name" value="Ribonuclease H-like"/>
    <property type="match status" value="1"/>
</dbReference>
<protein>
    <recommendedName>
        <fullName evidence="1">Integrase catalytic domain-containing protein</fullName>
    </recommendedName>
</protein>
<dbReference type="InterPro" id="IPR012337">
    <property type="entry name" value="RNaseH-like_sf"/>
</dbReference>
<organism evidence="2 3">
    <name type="scientific">Daphnia magna</name>
    <dbReference type="NCBI Taxonomy" id="35525"/>
    <lineage>
        <taxon>Eukaryota</taxon>
        <taxon>Metazoa</taxon>
        <taxon>Ecdysozoa</taxon>
        <taxon>Arthropoda</taxon>
        <taxon>Crustacea</taxon>
        <taxon>Branchiopoda</taxon>
        <taxon>Diplostraca</taxon>
        <taxon>Cladocera</taxon>
        <taxon>Anomopoda</taxon>
        <taxon>Daphniidae</taxon>
        <taxon>Daphnia</taxon>
    </lineage>
</organism>
<gene>
    <name evidence="2" type="ORF">APZ42_007392</name>
</gene>
<keyword evidence="3" id="KW-1185">Reference proteome</keyword>
<evidence type="ECO:0000259" key="1">
    <source>
        <dbReference type="PROSITE" id="PS50994"/>
    </source>
</evidence>
<dbReference type="Gene3D" id="3.30.420.10">
    <property type="entry name" value="Ribonuclease H-like superfamily/Ribonuclease H"/>
    <property type="match status" value="1"/>
</dbReference>
<comment type="caution">
    <text evidence="2">The sequence shown here is derived from an EMBL/GenBank/DDBJ whole genome shotgun (WGS) entry which is preliminary data.</text>
</comment>
<dbReference type="EMBL" id="LRGB01020665">
    <property type="protein sequence ID" value="KZR97625.1"/>
    <property type="molecule type" value="Genomic_DNA"/>
</dbReference>
<reference evidence="2 3" key="1">
    <citation type="submission" date="2016-03" db="EMBL/GenBank/DDBJ databases">
        <title>EvidentialGene: Evidence-directed Construction of Genes on Genomes.</title>
        <authorList>
            <person name="Gilbert D.G."/>
            <person name="Choi J.-H."/>
            <person name="Mockaitis K."/>
            <person name="Colbourne J."/>
            <person name="Pfrender M."/>
        </authorList>
    </citation>
    <scope>NUCLEOTIDE SEQUENCE [LARGE SCALE GENOMIC DNA]</scope>
    <source>
        <strain evidence="2 3">Xinb3</strain>
        <tissue evidence="2">Complete organism</tissue>
    </source>
</reference>
<evidence type="ECO:0000313" key="2">
    <source>
        <dbReference type="EMBL" id="KZR97625.1"/>
    </source>
</evidence>
<sequence length="188" mass="22003">MPKAIISDRGTNFTSKLFRYLCKKLKIDQRLTTVYNPAGNGETERFNRTLTVMLRKELKDGEHANWENMLEDVLFAYRSSVHSSTLETPYYLLHGNLADRLRYSFQRVREESEKARNRHFEILRLKIVHPLKTHRILKIDSANRLQLRLPIFSKMKSAPTLTTQTIPLTVTPSDLTLIFRLKKLISES</sequence>
<dbReference type="InterPro" id="IPR036397">
    <property type="entry name" value="RNaseH_sf"/>
</dbReference>
<name>A0A164FBH2_9CRUS</name>
<evidence type="ECO:0000313" key="3">
    <source>
        <dbReference type="Proteomes" id="UP000076858"/>
    </source>
</evidence>
<dbReference type="InterPro" id="IPR050951">
    <property type="entry name" value="Retrovirus_Pol_polyprotein"/>
</dbReference>
<accession>A0A164FBH2</accession>
<dbReference type="AlphaFoldDB" id="A0A164FBH2"/>
<dbReference type="InterPro" id="IPR001584">
    <property type="entry name" value="Integrase_cat-core"/>
</dbReference>
<dbReference type="PANTHER" id="PTHR37984:SF5">
    <property type="entry name" value="PROTEIN NYNRIN-LIKE"/>
    <property type="match status" value="1"/>
</dbReference>